<dbReference type="RefSeq" id="WP_062697552.1">
    <property type="nucleotide sequence ID" value="NZ_LJOD01000003.1"/>
</dbReference>
<dbReference type="PATRIC" id="fig|253.9.peg.3003"/>
<dbReference type="EMBL" id="LJOD01000003">
    <property type="protein sequence ID" value="KPE51898.1"/>
    <property type="molecule type" value="Genomic_DNA"/>
</dbReference>
<dbReference type="InterPro" id="IPR000160">
    <property type="entry name" value="GGDEF_dom"/>
</dbReference>
<organism evidence="2 3">
    <name type="scientific">Chryseobacterium indologenes</name>
    <name type="common">Flavobacterium indologenes</name>
    <dbReference type="NCBI Taxonomy" id="253"/>
    <lineage>
        <taxon>Bacteria</taxon>
        <taxon>Pseudomonadati</taxon>
        <taxon>Bacteroidota</taxon>
        <taxon>Flavobacteriia</taxon>
        <taxon>Flavobacteriales</taxon>
        <taxon>Weeksellaceae</taxon>
        <taxon>Chryseobacterium group</taxon>
        <taxon>Chryseobacterium</taxon>
    </lineage>
</organism>
<evidence type="ECO:0000313" key="3">
    <source>
        <dbReference type="Proteomes" id="UP000037953"/>
    </source>
</evidence>
<reference evidence="2 3" key="1">
    <citation type="journal article" date="2015" name="Genom Data">
        <title>Draft genome sequence of a multidrug-resistant Chryseobacterium indologenes isolate from Malaysia.</title>
        <authorList>
            <person name="Yu C.Y."/>
            <person name="Ang G.Y."/>
            <person name="Cheng H.J."/>
            <person name="Cheong Y.M."/>
            <person name="Yin W.F."/>
            <person name="Chan K.G."/>
        </authorList>
    </citation>
    <scope>NUCLEOTIDE SEQUENCE [LARGE SCALE GENOMIC DNA]</scope>
    <source>
        <strain evidence="2 3">CI_885</strain>
    </source>
</reference>
<dbReference type="OrthoDB" id="1260732at2"/>
<comment type="caution">
    <text evidence="2">The sequence shown here is derived from an EMBL/GenBank/DDBJ whole genome shotgun (WGS) entry which is preliminary data.</text>
</comment>
<protein>
    <recommendedName>
        <fullName evidence="1">GGDEF domain-containing protein</fullName>
    </recommendedName>
</protein>
<dbReference type="Proteomes" id="UP000037953">
    <property type="component" value="Unassembled WGS sequence"/>
</dbReference>
<gene>
    <name evidence="2" type="ORF">AOB46_06635</name>
</gene>
<proteinExistence type="predicted"/>
<evidence type="ECO:0000259" key="1">
    <source>
        <dbReference type="PROSITE" id="PS50887"/>
    </source>
</evidence>
<name>A0A0N0ZVF1_CHRID</name>
<feature type="domain" description="GGDEF" evidence="1">
    <location>
        <begin position="90"/>
        <end position="135"/>
    </location>
</feature>
<dbReference type="AlphaFoldDB" id="A0A0N0ZVF1"/>
<evidence type="ECO:0000313" key="2">
    <source>
        <dbReference type="EMBL" id="KPE51898.1"/>
    </source>
</evidence>
<dbReference type="PROSITE" id="PS50887">
    <property type="entry name" value="GGDEF"/>
    <property type="match status" value="1"/>
</dbReference>
<sequence length="135" mass="15505">MIKIELHTLSGQLDIEITRSGSCYFLLVILSASQYFKENGKVWNGKIMRTEKLFEIISLIKECYRKPSVPEKTTILDGTLRKINLNDEGSQIALHLVDIDENTNESELLQSIKELVNEVTDNDTTLQYYLDDFMA</sequence>
<reference evidence="3" key="2">
    <citation type="submission" date="2015-09" db="EMBL/GenBank/DDBJ databases">
        <title>Draft genome sequence of a multidrug-resistant Chryseobacterium indologenes isolate from Malaysia.</title>
        <authorList>
            <person name="Yu C.Y."/>
            <person name="Ang G.Y."/>
            <person name="Chan K.-G."/>
        </authorList>
    </citation>
    <scope>NUCLEOTIDE SEQUENCE [LARGE SCALE GENOMIC DNA]</scope>
    <source>
        <strain evidence="3">CI_885</strain>
    </source>
</reference>
<accession>A0A0N0ZVF1</accession>